<dbReference type="GO" id="GO:0008081">
    <property type="term" value="F:phosphoric diester hydrolase activity"/>
    <property type="evidence" value="ECO:0007669"/>
    <property type="project" value="InterPro"/>
</dbReference>
<evidence type="ECO:0000259" key="2">
    <source>
        <dbReference type="PROSITE" id="PS51704"/>
    </source>
</evidence>
<evidence type="ECO:0000313" key="3">
    <source>
        <dbReference type="EMBL" id="SEG18989.1"/>
    </source>
</evidence>
<evidence type="ECO:0000313" key="4">
    <source>
        <dbReference type="Proteomes" id="UP000236725"/>
    </source>
</evidence>
<dbReference type="PANTHER" id="PTHR46211">
    <property type="entry name" value="GLYCEROPHOSPHORYL DIESTER PHOSPHODIESTERASE"/>
    <property type="match status" value="1"/>
</dbReference>
<feature type="domain" description="GP-PDE" evidence="2">
    <location>
        <begin position="25"/>
        <end position="253"/>
    </location>
</feature>
<name>A0A8G2BYF5_9BACT</name>
<proteinExistence type="predicted"/>
<organism evidence="3 4">
    <name type="scientific">Parabacteroides chinchillae</name>
    <dbReference type="NCBI Taxonomy" id="871327"/>
    <lineage>
        <taxon>Bacteria</taxon>
        <taxon>Pseudomonadati</taxon>
        <taxon>Bacteroidota</taxon>
        <taxon>Bacteroidia</taxon>
        <taxon>Bacteroidales</taxon>
        <taxon>Tannerellaceae</taxon>
        <taxon>Parabacteroides</taxon>
    </lineage>
</organism>
<accession>A0A8G2BYF5</accession>
<dbReference type="AlphaFoldDB" id="A0A8G2BYF5"/>
<comment type="caution">
    <text evidence="3">The sequence shown here is derived from an EMBL/GenBank/DDBJ whole genome shotgun (WGS) entry which is preliminary data.</text>
</comment>
<gene>
    <name evidence="3" type="ORF">SAMN05444001_11919</name>
</gene>
<dbReference type="InterPro" id="IPR030395">
    <property type="entry name" value="GP_PDE_dom"/>
</dbReference>
<dbReference type="Gene3D" id="3.20.20.190">
    <property type="entry name" value="Phosphatidylinositol (PI) phosphodiesterase"/>
    <property type="match status" value="1"/>
</dbReference>
<dbReference type="InterPro" id="IPR017946">
    <property type="entry name" value="PLC-like_Pdiesterase_TIM-brl"/>
</dbReference>
<protein>
    <submittedName>
        <fullName evidence="3">Glycerophosphoryl diester phosphodiesterase</fullName>
    </submittedName>
</protein>
<feature type="chain" id="PRO_5034454320" evidence="1">
    <location>
        <begin position="22"/>
        <end position="258"/>
    </location>
</feature>
<keyword evidence="4" id="KW-1185">Reference proteome</keyword>
<reference evidence="3 4" key="1">
    <citation type="submission" date="2016-10" db="EMBL/GenBank/DDBJ databases">
        <authorList>
            <person name="Varghese N."/>
            <person name="Submissions S."/>
        </authorList>
    </citation>
    <scope>NUCLEOTIDE SEQUENCE [LARGE SCALE GENOMIC DNA]</scope>
    <source>
        <strain evidence="3 4">DSM 29073</strain>
    </source>
</reference>
<dbReference type="GO" id="GO:0006629">
    <property type="term" value="P:lipid metabolic process"/>
    <property type="evidence" value="ECO:0007669"/>
    <property type="project" value="InterPro"/>
</dbReference>
<sequence>MKLKTTIVVLLCALMALPAVAKDKTKVIAHRGYWKTEGSAQNSIRSLELADQIKAYGSEFDVHLTSDNVPVVYHDMDIQGLNIQKTPYAQLKDLKLGNGETLPTLEQYLDKAKALKNTKLIFELKVHDTPERNREAARIVVDMINKKGLAKKTEYITFSLDAGKELIRLAPKAKVAYLNGELSPRELKDLGFAGLDYQFNVLRQHPDWIPEAKKLGLTINVWTVNEEAVMKEMIANGVDFITTDEPVVLQKLLNSRAK</sequence>
<dbReference type="Proteomes" id="UP000236725">
    <property type="component" value="Unassembled WGS sequence"/>
</dbReference>
<dbReference type="RefSeq" id="WP_103984171.1">
    <property type="nucleotide sequence ID" value="NZ_FNVS01000019.1"/>
</dbReference>
<dbReference type="SUPFAM" id="SSF51695">
    <property type="entry name" value="PLC-like phosphodiesterases"/>
    <property type="match status" value="1"/>
</dbReference>
<evidence type="ECO:0000256" key="1">
    <source>
        <dbReference type="SAM" id="SignalP"/>
    </source>
</evidence>
<dbReference type="EMBL" id="FNVS01000019">
    <property type="protein sequence ID" value="SEG18989.1"/>
    <property type="molecule type" value="Genomic_DNA"/>
</dbReference>
<feature type="signal peptide" evidence="1">
    <location>
        <begin position="1"/>
        <end position="21"/>
    </location>
</feature>
<dbReference type="PROSITE" id="PS51704">
    <property type="entry name" value="GP_PDE"/>
    <property type="match status" value="1"/>
</dbReference>
<dbReference type="Pfam" id="PF03009">
    <property type="entry name" value="GDPD"/>
    <property type="match status" value="1"/>
</dbReference>
<dbReference type="PANTHER" id="PTHR46211:SF1">
    <property type="entry name" value="GLYCEROPHOSPHODIESTER PHOSPHODIESTERASE, CYTOPLASMIC"/>
    <property type="match status" value="1"/>
</dbReference>
<keyword evidence="1" id="KW-0732">Signal</keyword>